<dbReference type="EMBL" id="MU118306">
    <property type="protein sequence ID" value="KAF9642983.1"/>
    <property type="molecule type" value="Genomic_DNA"/>
</dbReference>
<evidence type="ECO:0000313" key="1">
    <source>
        <dbReference type="EMBL" id="KAF9642983.1"/>
    </source>
</evidence>
<comment type="caution">
    <text evidence="1">The sequence shown here is derived from an EMBL/GenBank/DDBJ whole genome shotgun (WGS) entry which is preliminary data.</text>
</comment>
<accession>A0ACB6Z146</accession>
<reference evidence="1" key="2">
    <citation type="journal article" date="2020" name="Nat. Commun.">
        <title>Large-scale genome sequencing of mycorrhizal fungi provides insights into the early evolution of symbiotic traits.</title>
        <authorList>
            <person name="Miyauchi S."/>
            <person name="Kiss E."/>
            <person name="Kuo A."/>
            <person name="Drula E."/>
            <person name="Kohler A."/>
            <person name="Sanchez-Garcia M."/>
            <person name="Morin E."/>
            <person name="Andreopoulos B."/>
            <person name="Barry K.W."/>
            <person name="Bonito G."/>
            <person name="Buee M."/>
            <person name="Carver A."/>
            <person name="Chen C."/>
            <person name="Cichocki N."/>
            <person name="Clum A."/>
            <person name="Culley D."/>
            <person name="Crous P.W."/>
            <person name="Fauchery L."/>
            <person name="Girlanda M."/>
            <person name="Hayes R.D."/>
            <person name="Keri Z."/>
            <person name="LaButti K."/>
            <person name="Lipzen A."/>
            <person name="Lombard V."/>
            <person name="Magnuson J."/>
            <person name="Maillard F."/>
            <person name="Murat C."/>
            <person name="Nolan M."/>
            <person name="Ohm R.A."/>
            <person name="Pangilinan J."/>
            <person name="Pereira M.F."/>
            <person name="Perotto S."/>
            <person name="Peter M."/>
            <person name="Pfister S."/>
            <person name="Riley R."/>
            <person name="Sitrit Y."/>
            <person name="Stielow J.B."/>
            <person name="Szollosi G."/>
            <person name="Zifcakova L."/>
            <person name="Stursova M."/>
            <person name="Spatafora J.W."/>
            <person name="Tedersoo L."/>
            <person name="Vaario L.M."/>
            <person name="Yamada A."/>
            <person name="Yan M."/>
            <person name="Wang P."/>
            <person name="Xu J."/>
            <person name="Bruns T."/>
            <person name="Baldrian P."/>
            <person name="Vilgalys R."/>
            <person name="Dunand C."/>
            <person name="Henrissat B."/>
            <person name="Grigoriev I.V."/>
            <person name="Hibbett D."/>
            <person name="Nagy L.G."/>
            <person name="Martin F.M."/>
        </authorList>
    </citation>
    <scope>NUCLEOTIDE SEQUENCE</scope>
    <source>
        <strain evidence="1">P2</strain>
    </source>
</reference>
<proteinExistence type="predicted"/>
<protein>
    <submittedName>
        <fullName evidence="1">Uncharacterized protein</fullName>
    </submittedName>
</protein>
<keyword evidence="2" id="KW-1185">Reference proteome</keyword>
<dbReference type="Proteomes" id="UP000886501">
    <property type="component" value="Unassembled WGS sequence"/>
</dbReference>
<evidence type="ECO:0000313" key="2">
    <source>
        <dbReference type="Proteomes" id="UP000886501"/>
    </source>
</evidence>
<reference evidence="1" key="1">
    <citation type="submission" date="2019-10" db="EMBL/GenBank/DDBJ databases">
        <authorList>
            <consortium name="DOE Joint Genome Institute"/>
            <person name="Kuo A."/>
            <person name="Miyauchi S."/>
            <person name="Kiss E."/>
            <person name="Drula E."/>
            <person name="Kohler A."/>
            <person name="Sanchez-Garcia M."/>
            <person name="Andreopoulos B."/>
            <person name="Barry K.W."/>
            <person name="Bonito G."/>
            <person name="Buee M."/>
            <person name="Carver A."/>
            <person name="Chen C."/>
            <person name="Cichocki N."/>
            <person name="Clum A."/>
            <person name="Culley D."/>
            <person name="Crous P.W."/>
            <person name="Fauchery L."/>
            <person name="Girlanda M."/>
            <person name="Hayes R."/>
            <person name="Keri Z."/>
            <person name="Labutti K."/>
            <person name="Lipzen A."/>
            <person name="Lombard V."/>
            <person name="Magnuson J."/>
            <person name="Maillard F."/>
            <person name="Morin E."/>
            <person name="Murat C."/>
            <person name="Nolan M."/>
            <person name="Ohm R."/>
            <person name="Pangilinan J."/>
            <person name="Pereira M."/>
            <person name="Perotto S."/>
            <person name="Peter M."/>
            <person name="Riley R."/>
            <person name="Sitrit Y."/>
            <person name="Stielow B."/>
            <person name="Szollosi G."/>
            <person name="Zifcakova L."/>
            <person name="Stursova M."/>
            <person name="Spatafora J.W."/>
            <person name="Tedersoo L."/>
            <person name="Vaario L.-M."/>
            <person name="Yamada A."/>
            <person name="Yan M."/>
            <person name="Wang P."/>
            <person name="Xu J."/>
            <person name="Bruns T."/>
            <person name="Baldrian P."/>
            <person name="Vilgalys R."/>
            <person name="Henrissat B."/>
            <person name="Grigoriev I.V."/>
            <person name="Hibbett D."/>
            <person name="Nagy L.G."/>
            <person name="Martin F.M."/>
        </authorList>
    </citation>
    <scope>NUCLEOTIDE SEQUENCE</scope>
    <source>
        <strain evidence="1">P2</strain>
    </source>
</reference>
<name>A0ACB6Z146_THEGA</name>
<gene>
    <name evidence="1" type="ORF">BDM02DRAFT_3123952</name>
</gene>
<organism evidence="1 2">
    <name type="scientific">Thelephora ganbajun</name>
    <name type="common">Ganba fungus</name>
    <dbReference type="NCBI Taxonomy" id="370292"/>
    <lineage>
        <taxon>Eukaryota</taxon>
        <taxon>Fungi</taxon>
        <taxon>Dikarya</taxon>
        <taxon>Basidiomycota</taxon>
        <taxon>Agaricomycotina</taxon>
        <taxon>Agaricomycetes</taxon>
        <taxon>Thelephorales</taxon>
        <taxon>Thelephoraceae</taxon>
        <taxon>Thelephora</taxon>
    </lineage>
</organism>
<sequence length="104" mass="11146">MSNAYADTLQSPLAARDLWRVVLSPFAKLPLEAQVLYIGPFQVSVVANVGHGKIPTNRSLVSDVISRPGALTDLIPTIVAVVTMAQRPMVIRNTARQSHTATPG</sequence>